<dbReference type="EMBL" id="QSPP01000159">
    <property type="protein sequence ID" value="RGJ73270.1"/>
    <property type="molecule type" value="Genomic_DNA"/>
</dbReference>
<dbReference type="RefSeq" id="WP_004295364.1">
    <property type="nucleotide sequence ID" value="NZ_BAABYE010000004.1"/>
</dbReference>
<evidence type="ECO:0000313" key="2">
    <source>
        <dbReference type="EMBL" id="RGJ73270.1"/>
    </source>
</evidence>
<reference evidence="1" key="2">
    <citation type="submission" date="2023-10" db="EMBL/GenBank/DDBJ databases">
        <title>Genome of Potential pathogenic bacteria in Crohn's disease.</title>
        <authorList>
            <person name="Rodriguez-Palacios A."/>
        </authorList>
    </citation>
    <scope>NUCLEOTIDE SEQUENCE</scope>
    <source>
        <strain evidence="1">CavFT-hAR11</strain>
        <plasmid evidence="1">pcavftPV11</plasmid>
    </source>
</reference>
<sequence length="130" mass="15080">MAADMTDETIAQNMERIEKMSIKEIQKEIEFLESPGYNCEGLVCADGVIVPRTRMLRKVLWEKKTSQKSLTALQWAKEGYVVNPDATGTAWKNNSHNFKATYIYYVSEEVHEDKEAAKEFLKSRRKEKKE</sequence>
<dbReference type="Proteomes" id="UP000260640">
    <property type="component" value="Unassembled WGS sequence"/>
</dbReference>
<dbReference type="AlphaFoldDB" id="A0A3E4JEM3"/>
<keyword evidence="1" id="KW-0614">Plasmid</keyword>
<name>A0A3E4JEM3_PHOVU</name>
<geneLocation type="plasmid" evidence="1">
    <name>pcavftPV11</name>
</geneLocation>
<reference evidence="2 3" key="1">
    <citation type="submission" date="2018-08" db="EMBL/GenBank/DDBJ databases">
        <title>A genome reference for cultivated species of the human gut microbiota.</title>
        <authorList>
            <person name="Zou Y."/>
            <person name="Xue W."/>
            <person name="Luo G."/>
        </authorList>
    </citation>
    <scope>NUCLEOTIDE SEQUENCE [LARGE SCALE GENOMIC DNA]</scope>
    <source>
        <strain evidence="2 3">TM05-16</strain>
    </source>
</reference>
<dbReference type="EMBL" id="JAWDET010000005">
    <property type="protein sequence ID" value="MDU0239202.1"/>
    <property type="molecule type" value="Genomic_DNA"/>
</dbReference>
<organism evidence="2 3">
    <name type="scientific">Phocaeicola vulgatus</name>
    <name type="common">Bacteroides vulgatus</name>
    <dbReference type="NCBI Taxonomy" id="821"/>
    <lineage>
        <taxon>Bacteria</taxon>
        <taxon>Pseudomonadati</taxon>
        <taxon>Bacteroidota</taxon>
        <taxon>Bacteroidia</taxon>
        <taxon>Bacteroidales</taxon>
        <taxon>Bacteroidaceae</taxon>
        <taxon>Phocaeicola</taxon>
    </lineage>
</organism>
<proteinExistence type="predicted"/>
<protein>
    <submittedName>
        <fullName evidence="2">Uncharacterized protein</fullName>
    </submittedName>
</protein>
<accession>A0A3E4JEM3</accession>
<comment type="caution">
    <text evidence="2">The sequence shown here is derived from an EMBL/GenBank/DDBJ whole genome shotgun (WGS) entry which is preliminary data.</text>
</comment>
<evidence type="ECO:0000313" key="3">
    <source>
        <dbReference type="Proteomes" id="UP000260640"/>
    </source>
</evidence>
<evidence type="ECO:0000313" key="1">
    <source>
        <dbReference type="EMBL" id="MDU0239202.1"/>
    </source>
</evidence>
<dbReference type="Proteomes" id="UP001181239">
    <property type="component" value="Unassembled WGS sequence"/>
</dbReference>
<gene>
    <name evidence="2" type="ORF">DXD46_22715</name>
    <name evidence="1" type="ORF">RVH43_00740</name>
</gene>